<sequence>MEFTRLAHVRGRGDGQLRGSAEGVSVGGQHWGSAAAEKVARLDNLVTIAGAAGVCIALPRCRVSNAPRLCSQTPPPPPPPPLHRAAPRRAPCEPATGVNGSPEVAEGLGLIVRAERRARPRPSPRLSSCALDARDYCKSMRNDRNGENNDFTNIAKRRVPGAGRRVPGAGCRVSGAECWVPGPAATKTKSQIRYPERCRERPGL</sequence>
<dbReference type="AlphaFoldDB" id="A0A194QKU4"/>
<evidence type="ECO:0000313" key="2">
    <source>
        <dbReference type="EMBL" id="KPJ05530.1"/>
    </source>
</evidence>
<gene>
    <name evidence="2" type="ORF">RR46_02146</name>
</gene>
<name>A0A194QKU4_PAPXU</name>
<evidence type="ECO:0000313" key="3">
    <source>
        <dbReference type="Proteomes" id="UP000053268"/>
    </source>
</evidence>
<dbReference type="EMBL" id="KQ458671">
    <property type="protein sequence ID" value="KPJ05530.1"/>
    <property type="molecule type" value="Genomic_DNA"/>
</dbReference>
<keyword evidence="3" id="KW-1185">Reference proteome</keyword>
<protein>
    <submittedName>
        <fullName evidence="2">Uncharacterized protein</fullName>
    </submittedName>
</protein>
<organism evidence="2 3">
    <name type="scientific">Papilio xuthus</name>
    <name type="common">Asian swallowtail butterfly</name>
    <dbReference type="NCBI Taxonomy" id="66420"/>
    <lineage>
        <taxon>Eukaryota</taxon>
        <taxon>Metazoa</taxon>
        <taxon>Ecdysozoa</taxon>
        <taxon>Arthropoda</taxon>
        <taxon>Hexapoda</taxon>
        <taxon>Insecta</taxon>
        <taxon>Pterygota</taxon>
        <taxon>Neoptera</taxon>
        <taxon>Endopterygota</taxon>
        <taxon>Lepidoptera</taxon>
        <taxon>Glossata</taxon>
        <taxon>Ditrysia</taxon>
        <taxon>Papilionoidea</taxon>
        <taxon>Papilionidae</taxon>
        <taxon>Papilioninae</taxon>
        <taxon>Papilio</taxon>
    </lineage>
</organism>
<feature type="region of interest" description="Disordered" evidence="1">
    <location>
        <begin position="1"/>
        <end position="24"/>
    </location>
</feature>
<accession>A0A194QKU4</accession>
<proteinExistence type="predicted"/>
<reference evidence="2 3" key="1">
    <citation type="journal article" date="2015" name="Nat. Commun.">
        <title>Outbred genome sequencing and CRISPR/Cas9 gene editing in butterflies.</title>
        <authorList>
            <person name="Li X."/>
            <person name="Fan D."/>
            <person name="Zhang W."/>
            <person name="Liu G."/>
            <person name="Zhang L."/>
            <person name="Zhao L."/>
            <person name="Fang X."/>
            <person name="Chen L."/>
            <person name="Dong Y."/>
            <person name="Chen Y."/>
            <person name="Ding Y."/>
            <person name="Zhao R."/>
            <person name="Feng M."/>
            <person name="Zhu Y."/>
            <person name="Feng Y."/>
            <person name="Jiang X."/>
            <person name="Zhu D."/>
            <person name="Xiang H."/>
            <person name="Feng X."/>
            <person name="Li S."/>
            <person name="Wang J."/>
            <person name="Zhang G."/>
            <person name="Kronforst M.R."/>
            <person name="Wang W."/>
        </authorList>
    </citation>
    <scope>NUCLEOTIDE SEQUENCE [LARGE SCALE GENOMIC DNA]</scope>
    <source>
        <strain evidence="2">Ya'a_city_454_Px</strain>
        <tissue evidence="2">Whole body</tissue>
    </source>
</reference>
<evidence type="ECO:0000256" key="1">
    <source>
        <dbReference type="SAM" id="MobiDB-lite"/>
    </source>
</evidence>
<dbReference type="Proteomes" id="UP000053268">
    <property type="component" value="Unassembled WGS sequence"/>
</dbReference>
<feature type="region of interest" description="Disordered" evidence="1">
    <location>
        <begin position="185"/>
        <end position="204"/>
    </location>
</feature>
<feature type="region of interest" description="Disordered" evidence="1">
    <location>
        <begin position="70"/>
        <end position="99"/>
    </location>
</feature>
<feature type="compositionally biased region" description="Pro residues" evidence="1">
    <location>
        <begin position="73"/>
        <end position="82"/>
    </location>
</feature>
<feature type="compositionally biased region" description="Basic and acidic residues" evidence="1">
    <location>
        <begin position="194"/>
        <end position="204"/>
    </location>
</feature>